<keyword evidence="3" id="KW-1185">Reference proteome</keyword>
<evidence type="ECO:0000259" key="2">
    <source>
        <dbReference type="Pfam" id="PF13843"/>
    </source>
</evidence>
<evidence type="ECO:0000313" key="3">
    <source>
        <dbReference type="Proteomes" id="UP000515152"/>
    </source>
</evidence>
<feature type="domain" description="PiggyBac transposable element-derived protein" evidence="2">
    <location>
        <begin position="113"/>
        <end position="469"/>
    </location>
</feature>
<proteinExistence type="predicted"/>
<reference evidence="4" key="1">
    <citation type="submission" date="2025-08" db="UniProtKB">
        <authorList>
            <consortium name="RefSeq"/>
        </authorList>
    </citation>
    <scope>IDENTIFICATION</scope>
</reference>
<dbReference type="Proteomes" id="UP000515152">
    <property type="component" value="Chromosome 14"/>
</dbReference>
<dbReference type="AlphaFoldDB" id="A0A6P8GNZ1"/>
<dbReference type="OrthoDB" id="118105at2759"/>
<dbReference type="KEGG" id="char:116223555"/>
<dbReference type="Pfam" id="PF13843">
    <property type="entry name" value="DDE_Tnp_1_7"/>
    <property type="match status" value="1"/>
</dbReference>
<evidence type="ECO:0000256" key="1">
    <source>
        <dbReference type="SAM" id="MobiDB-lite"/>
    </source>
</evidence>
<sequence>MSLPISAAKALCHIREELALESEEDNHSSDESGDDSEDEYNHFVLRLDPVEDIPDENGENIAPTPPRKRARRLSKQEPLSWKSENDKDAAPATLRFLPAREPGVQLSAADNHTPLDLFKLFFSDSAVETLCKNTNKQAARSIARGVEYKWTDVGVAEFYRYIGLIFLMGMVKLTDVRDYWRKCYYHTVPVAAEVMARDRFRTISWNVHMSDPDEDRVNDAKRGTSAHDRLFRLKPLMNTIQNACKAFYQPRRNIAVDERMVASPKCGFKLFVLADSSNGYTLDISVYNGNNNFIIGQGLSYDSVMSLIDKRYLGSGYHVYMDDFYTSPKLFRDLFAAKFGACGAYKDVRRGCPHSAVNALNKMSPTGTYRWIRDGPLVYVKWMDTLEVRAVCSTIHAAYTGDERETRVKSRKGVWSSQSLPCPSPVVEYNKFIGGLYSSDQYYTSQHKTSKWYKKLFYHFLDVAATNAYLLHKELMQNMHKDSMSQKAFMEELTAQLMGIPQKTQPQASPVLNGRNFCSPVCEVEPPTDGGKRACDNRKSCAHCRVQSGKDIKTPWKCRACDVYLCLQTDRNCFDAWHHGGN</sequence>
<dbReference type="InterPro" id="IPR029526">
    <property type="entry name" value="PGBD"/>
</dbReference>
<feature type="region of interest" description="Disordered" evidence="1">
    <location>
        <begin position="18"/>
        <end position="87"/>
    </location>
</feature>
<dbReference type="PANTHER" id="PTHR46599">
    <property type="entry name" value="PIGGYBAC TRANSPOSABLE ELEMENT-DERIVED PROTEIN 4"/>
    <property type="match status" value="1"/>
</dbReference>
<organism evidence="3 4">
    <name type="scientific">Clupea harengus</name>
    <name type="common">Atlantic herring</name>
    <dbReference type="NCBI Taxonomy" id="7950"/>
    <lineage>
        <taxon>Eukaryota</taxon>
        <taxon>Metazoa</taxon>
        <taxon>Chordata</taxon>
        <taxon>Craniata</taxon>
        <taxon>Vertebrata</taxon>
        <taxon>Euteleostomi</taxon>
        <taxon>Actinopterygii</taxon>
        <taxon>Neopterygii</taxon>
        <taxon>Teleostei</taxon>
        <taxon>Clupei</taxon>
        <taxon>Clupeiformes</taxon>
        <taxon>Clupeoidei</taxon>
        <taxon>Clupeidae</taxon>
        <taxon>Clupea</taxon>
    </lineage>
</organism>
<gene>
    <name evidence="4" type="primary">LOC116223555</name>
</gene>
<name>A0A6P8GNZ1_CLUHA</name>
<dbReference type="PANTHER" id="PTHR46599:SF3">
    <property type="entry name" value="PIGGYBAC TRANSPOSABLE ELEMENT-DERIVED PROTEIN 4"/>
    <property type="match status" value="1"/>
</dbReference>
<dbReference type="RefSeq" id="XP_031436550.1">
    <property type="nucleotide sequence ID" value="XM_031580690.1"/>
</dbReference>
<protein>
    <submittedName>
        <fullName evidence="4">PiggyBac transposable element-derived protein 4-like</fullName>
    </submittedName>
</protein>
<dbReference type="GeneID" id="116223555"/>
<accession>A0A6P8GNZ1</accession>
<evidence type="ECO:0000313" key="4">
    <source>
        <dbReference type="RefSeq" id="XP_031436550.1"/>
    </source>
</evidence>